<gene>
    <name evidence="1" type="ORF">S01H4_47956</name>
</gene>
<name>X1C7B8_9ZZZZ</name>
<proteinExistence type="predicted"/>
<organism evidence="1">
    <name type="scientific">marine sediment metagenome</name>
    <dbReference type="NCBI Taxonomy" id="412755"/>
    <lineage>
        <taxon>unclassified sequences</taxon>
        <taxon>metagenomes</taxon>
        <taxon>ecological metagenomes</taxon>
    </lineage>
</organism>
<dbReference type="EMBL" id="BART01026983">
    <property type="protein sequence ID" value="GAH03277.1"/>
    <property type="molecule type" value="Genomic_DNA"/>
</dbReference>
<sequence length="142" mass="15496">MTTNHSSDQHIFLRVAIVGALRLKVAKVLSLIANQPSVQDHDDEPEKRQMHIEYVPCVATFDSYENENGESVKYLVKLEHHGKDGQSGGASLAPFFDEVIDDKKNIHVTGIAGISVGCGIESDEEIEMISSFINSISGGIDN</sequence>
<reference evidence="1" key="1">
    <citation type="journal article" date="2014" name="Front. Microbiol.">
        <title>High frequency of phylogenetically diverse reductive dehalogenase-homologous genes in deep subseafloor sedimentary metagenomes.</title>
        <authorList>
            <person name="Kawai M."/>
            <person name="Futagami T."/>
            <person name="Toyoda A."/>
            <person name="Takaki Y."/>
            <person name="Nishi S."/>
            <person name="Hori S."/>
            <person name="Arai W."/>
            <person name="Tsubouchi T."/>
            <person name="Morono Y."/>
            <person name="Uchiyama I."/>
            <person name="Ito T."/>
            <person name="Fujiyama A."/>
            <person name="Inagaki F."/>
            <person name="Takami H."/>
        </authorList>
    </citation>
    <scope>NUCLEOTIDE SEQUENCE</scope>
    <source>
        <strain evidence="1">Expedition CK06-06</strain>
    </source>
</reference>
<dbReference type="AlphaFoldDB" id="X1C7B8"/>
<comment type="caution">
    <text evidence="1">The sequence shown here is derived from an EMBL/GenBank/DDBJ whole genome shotgun (WGS) entry which is preliminary data.</text>
</comment>
<accession>X1C7B8</accession>
<protein>
    <submittedName>
        <fullName evidence="1">Uncharacterized protein</fullName>
    </submittedName>
</protein>
<evidence type="ECO:0000313" key="1">
    <source>
        <dbReference type="EMBL" id="GAH03277.1"/>
    </source>
</evidence>
<feature type="non-terminal residue" evidence="1">
    <location>
        <position position="142"/>
    </location>
</feature>